<reference evidence="11" key="2">
    <citation type="submission" date="2008-04" db="EMBL/GenBank/DDBJ databases">
        <title>Draft genome sequence of Providencia stuartii(ATCC 25827).</title>
        <authorList>
            <person name="Sudarsanam P."/>
            <person name="Ley R."/>
            <person name="Guruge J."/>
            <person name="Turnbaugh P.J."/>
            <person name="Mahowald M."/>
            <person name="Liep D."/>
            <person name="Gordon J."/>
        </authorList>
    </citation>
    <scope>NUCLEOTIDE SEQUENCE [LARGE SCALE GENOMIC DNA]</scope>
    <source>
        <strain evidence="11">ATCC 25827</strain>
    </source>
</reference>
<dbReference type="Pfam" id="PF21216">
    <property type="entry name" value="PepQ_N"/>
    <property type="match status" value="1"/>
</dbReference>
<gene>
    <name evidence="7" type="primary">pepQ</name>
    <name evidence="10" type="ORF">PROSTU_00651</name>
</gene>
<dbReference type="Pfam" id="PF00557">
    <property type="entry name" value="Peptidase_M24"/>
    <property type="match status" value="1"/>
</dbReference>
<reference evidence="10 11" key="3">
    <citation type="submission" date="2008-05" db="EMBL/GenBank/DDBJ databases">
        <authorList>
            <person name="Fulton L."/>
            <person name="Clifton S."/>
            <person name="Fulton B."/>
            <person name="Xu J."/>
            <person name="Minx P."/>
            <person name="Pepin K.H."/>
            <person name="Johnson M."/>
            <person name="Thiruvilangam P."/>
            <person name="Bhonagiri V."/>
            <person name="Nash W.E."/>
            <person name="Mardis E.R."/>
            <person name="Wilson R.K."/>
        </authorList>
    </citation>
    <scope>NUCLEOTIDE SEQUENCE [LARGE SCALE GENOMIC DNA]</scope>
    <source>
        <strain evidence="10 11">ATCC 25827</strain>
    </source>
</reference>
<keyword evidence="5 7" id="KW-0482">Metalloprotease</keyword>
<comment type="function">
    <text evidence="7">Splits dipeptides with a prolyl residue in the C-terminal position.</text>
</comment>
<dbReference type="NCBIfam" id="NF010133">
    <property type="entry name" value="PRK13607.1"/>
    <property type="match status" value="1"/>
</dbReference>
<evidence type="ECO:0000256" key="3">
    <source>
        <dbReference type="ARBA" id="ARBA00022801"/>
    </source>
</evidence>
<comment type="similarity">
    <text evidence="7">Belongs to the peptidase M24B family. Bacterial-type prolidase subfamily.</text>
</comment>
<dbReference type="InterPro" id="IPR029149">
    <property type="entry name" value="Creatin/AminoP/Spt16_N"/>
</dbReference>
<feature type="binding site" evidence="7">
    <location>
        <position position="278"/>
    </location>
    <ligand>
        <name>Mn(2+)</name>
        <dbReference type="ChEBI" id="CHEBI:29035"/>
        <label>2</label>
    </ligand>
</feature>
<evidence type="ECO:0000259" key="9">
    <source>
        <dbReference type="Pfam" id="PF21216"/>
    </source>
</evidence>
<dbReference type="GO" id="GO:0008235">
    <property type="term" value="F:metalloexopeptidase activity"/>
    <property type="evidence" value="ECO:0007669"/>
    <property type="project" value="UniProtKB-UniRule"/>
</dbReference>
<dbReference type="GO" id="GO:0102009">
    <property type="term" value="F:proline dipeptidase activity"/>
    <property type="evidence" value="ECO:0007669"/>
    <property type="project" value="UniProtKB-EC"/>
</dbReference>
<evidence type="ECO:0000259" key="8">
    <source>
        <dbReference type="Pfam" id="PF00557"/>
    </source>
</evidence>
<dbReference type="GO" id="GO:0006508">
    <property type="term" value="P:proteolysis"/>
    <property type="evidence" value="ECO:0007669"/>
    <property type="project" value="UniProtKB-KW"/>
</dbReference>
<dbReference type="InterPro" id="IPR022846">
    <property type="entry name" value="X_Pro_dipept"/>
</dbReference>
<evidence type="ECO:0000313" key="11">
    <source>
        <dbReference type="Proteomes" id="UP000004506"/>
    </source>
</evidence>
<dbReference type="Gene3D" id="3.40.350.10">
    <property type="entry name" value="Creatinase/prolidase N-terminal domain"/>
    <property type="match status" value="1"/>
</dbReference>
<evidence type="ECO:0000256" key="7">
    <source>
        <dbReference type="HAMAP-Rule" id="MF_01279"/>
    </source>
</evidence>
<keyword evidence="3 7" id="KW-0378">Hydrolase</keyword>
<keyword evidence="2 7" id="KW-0479">Metal-binding</keyword>
<feature type="binding site" evidence="7">
    <location>
        <position position="289"/>
    </location>
    <ligand>
        <name>Mn(2+)</name>
        <dbReference type="ChEBI" id="CHEBI:29035"/>
        <label>1</label>
    </ligand>
</feature>
<keyword evidence="1 7" id="KW-0645">Protease</keyword>
<dbReference type="PANTHER" id="PTHR43226:SF8">
    <property type="entry name" value="XAA-PRO DIPEPTIDASE"/>
    <property type="match status" value="1"/>
</dbReference>
<dbReference type="SUPFAM" id="SSF55920">
    <property type="entry name" value="Creatinase/aminopeptidase"/>
    <property type="match status" value="1"/>
</dbReference>
<name>A0AA86YP88_PROST</name>
<dbReference type="InterPro" id="IPR001131">
    <property type="entry name" value="Peptidase_M24B_aminopep-P_CS"/>
</dbReference>
<sequence>MIKWISPQIAYQSIQERAKLGFSNKTERLNEMEKLTALYAEHIKTLQTTTQQVLQRSKLDAILIHSGEPQRIFLDDSDYPFKVNPHFKAWVPVTDVPHSWLLVDGVNKPKLWFYSPVDYWHSVEPLPNSFWTKEVELIHLKNADDISEFLANIPKENIAYIGSAKARAESLGIRLQNINPKPVVDFYHFHRSYKTDYEMYCMREAQKMAVNGHLSAFEAFQAGMSEFDINISYLQATGHRDTDVPYGNIVALNENAAVLHYTKLQQQAPNEIRSFLIDAGAEYNGYAADITRTYAAKGKSEFAALVADMNKEQLALIDTIKAGVRYTDYHVDMHHRIAKLLKKHSIIKGISEETMVEQGLTTPFLPHGLGHPLGLQVHDAAGFMQDEDGTLLAAPKMYPFLRCTRVLEPRMVLTIEPGLYFIESLLSSWRSGEFAQHFNWEKIEQFKPYGGIRIEDNIIIHHNRIENMTRDLQLP</sequence>
<feature type="binding site" evidence="7">
    <location>
        <position position="416"/>
    </location>
    <ligand>
        <name>Mn(2+)</name>
        <dbReference type="ChEBI" id="CHEBI:29035"/>
        <label>1</label>
    </ligand>
</feature>
<keyword evidence="4 7" id="KW-0224">Dipeptidase</keyword>
<organism evidence="10 11">
    <name type="scientific">Providencia stuartii ATCC 25827</name>
    <dbReference type="NCBI Taxonomy" id="471874"/>
    <lineage>
        <taxon>Bacteria</taxon>
        <taxon>Pseudomonadati</taxon>
        <taxon>Pseudomonadota</taxon>
        <taxon>Gammaproteobacteria</taxon>
        <taxon>Enterobacterales</taxon>
        <taxon>Morganellaceae</taxon>
        <taxon>Providencia</taxon>
    </lineage>
</organism>
<dbReference type="GO" id="GO:0016795">
    <property type="term" value="F:phosphoric triester hydrolase activity"/>
    <property type="evidence" value="ECO:0007669"/>
    <property type="project" value="InterPro"/>
</dbReference>
<feature type="binding site" evidence="7">
    <location>
        <position position="455"/>
    </location>
    <ligand>
        <name>Mn(2+)</name>
        <dbReference type="ChEBI" id="CHEBI:29035"/>
        <label>1</label>
    </ligand>
</feature>
<dbReference type="InterPro" id="IPR052433">
    <property type="entry name" value="X-Pro_dipept-like"/>
</dbReference>
<dbReference type="HAMAP" id="MF_01279">
    <property type="entry name" value="X_Pro_dipeptid"/>
    <property type="match status" value="1"/>
</dbReference>
<dbReference type="GO" id="GO:0005829">
    <property type="term" value="C:cytosol"/>
    <property type="evidence" value="ECO:0007669"/>
    <property type="project" value="TreeGrafter"/>
</dbReference>
<evidence type="ECO:0000256" key="4">
    <source>
        <dbReference type="ARBA" id="ARBA00022997"/>
    </source>
</evidence>
<dbReference type="AlphaFoldDB" id="A0AA86YP88"/>
<comment type="caution">
    <text evidence="10">The sequence shown here is derived from an EMBL/GenBank/DDBJ whole genome shotgun (WGS) entry which is preliminary data.</text>
</comment>
<dbReference type="Gene3D" id="3.90.230.10">
    <property type="entry name" value="Creatinase/methionine aminopeptidase superfamily"/>
    <property type="match status" value="1"/>
</dbReference>
<accession>A0AA86YP88</accession>
<comment type="cofactor">
    <cofactor evidence="7">
        <name>Mn(2+)</name>
        <dbReference type="ChEBI" id="CHEBI:29035"/>
    </cofactor>
    <text evidence="7">Binds 2 manganese ions per subunit.</text>
</comment>
<dbReference type="InterPro" id="IPR000994">
    <property type="entry name" value="Pept_M24"/>
</dbReference>
<dbReference type="GO" id="GO:0004177">
    <property type="term" value="F:aminopeptidase activity"/>
    <property type="evidence" value="ECO:0007669"/>
    <property type="project" value="TreeGrafter"/>
</dbReference>
<dbReference type="InterPro" id="IPR048819">
    <property type="entry name" value="PepQ_N"/>
</dbReference>
<dbReference type="InterPro" id="IPR036005">
    <property type="entry name" value="Creatinase/aminopeptidase-like"/>
</dbReference>
<evidence type="ECO:0000256" key="5">
    <source>
        <dbReference type="ARBA" id="ARBA00023049"/>
    </source>
</evidence>
<evidence type="ECO:0000256" key="1">
    <source>
        <dbReference type="ARBA" id="ARBA00022670"/>
    </source>
</evidence>
<protein>
    <recommendedName>
        <fullName evidence="7">Xaa-Pro dipeptidase</fullName>
        <shortName evidence="7">X-Pro dipeptidase</shortName>
        <ecNumber evidence="7">3.4.13.9</ecNumber>
    </recommendedName>
    <alternativeName>
        <fullName evidence="7">Imidodipeptidase</fullName>
    </alternativeName>
    <alternativeName>
        <fullName evidence="7">Proline dipeptidase</fullName>
        <shortName evidence="7">Prolidase</shortName>
    </alternativeName>
</protein>
<dbReference type="EC" id="3.4.13.9" evidence="7"/>
<dbReference type="PROSITE" id="PS00491">
    <property type="entry name" value="PROLINE_PEPTIDASE"/>
    <property type="match status" value="1"/>
</dbReference>
<evidence type="ECO:0000256" key="2">
    <source>
        <dbReference type="ARBA" id="ARBA00022723"/>
    </source>
</evidence>
<reference evidence="11" key="1">
    <citation type="submission" date="2008-04" db="EMBL/GenBank/DDBJ databases">
        <title>Draft genome sequence of Providencia stuartii (ATCC 25827).</title>
        <authorList>
            <person name="Sudarsanam P."/>
            <person name="Ley R."/>
            <person name="Guruge J."/>
            <person name="Turnbaugh P.J."/>
            <person name="Mahowald M."/>
            <person name="Liep D."/>
            <person name="Gordon J."/>
        </authorList>
    </citation>
    <scope>NUCLEOTIDE SEQUENCE [LARGE SCALE GENOMIC DNA]</scope>
    <source>
        <strain evidence="11">ATCC 25827</strain>
    </source>
</reference>
<feature type="binding site" evidence="7">
    <location>
        <position position="455"/>
    </location>
    <ligand>
        <name>Mn(2+)</name>
        <dbReference type="ChEBI" id="CHEBI:29035"/>
        <label>2</label>
    </ligand>
</feature>
<evidence type="ECO:0000256" key="6">
    <source>
        <dbReference type="ARBA" id="ARBA00023211"/>
    </source>
</evidence>
<comment type="catalytic activity">
    <reaction evidence="7">
        <text>Xaa-L-Pro dipeptide + H2O = an L-alpha-amino acid + L-proline</text>
        <dbReference type="Rhea" id="RHEA:76407"/>
        <dbReference type="ChEBI" id="CHEBI:15377"/>
        <dbReference type="ChEBI" id="CHEBI:59869"/>
        <dbReference type="ChEBI" id="CHEBI:60039"/>
        <dbReference type="ChEBI" id="CHEBI:195196"/>
        <dbReference type="EC" id="3.4.13.9"/>
    </reaction>
</comment>
<feature type="binding site" evidence="7">
    <location>
        <position position="289"/>
    </location>
    <ligand>
        <name>Mn(2+)</name>
        <dbReference type="ChEBI" id="CHEBI:29035"/>
        <label>2</label>
    </ligand>
</feature>
<feature type="domain" description="Peptidase M24" evidence="8">
    <location>
        <begin position="201"/>
        <end position="461"/>
    </location>
</feature>
<dbReference type="PANTHER" id="PTHR43226">
    <property type="entry name" value="XAA-PRO AMINOPEPTIDASE 3"/>
    <property type="match status" value="1"/>
</dbReference>
<feature type="domain" description="Xaa-Pro dipeptidase N-terminal" evidence="9">
    <location>
        <begin position="38"/>
        <end position="189"/>
    </location>
</feature>
<dbReference type="EMBL" id="ABJD02000048">
    <property type="protein sequence ID" value="EDU61461.1"/>
    <property type="molecule type" value="Genomic_DNA"/>
</dbReference>
<feature type="binding site" evidence="7">
    <location>
        <position position="371"/>
    </location>
    <ligand>
        <name>Mn(2+)</name>
        <dbReference type="ChEBI" id="CHEBI:29035"/>
        <label>1</label>
    </ligand>
</feature>
<evidence type="ECO:0000313" key="10">
    <source>
        <dbReference type="EMBL" id="EDU61461.1"/>
    </source>
</evidence>
<dbReference type="GO" id="GO:0046872">
    <property type="term" value="F:metal ion binding"/>
    <property type="evidence" value="ECO:0007669"/>
    <property type="project" value="UniProtKB-KW"/>
</dbReference>
<dbReference type="Proteomes" id="UP000004506">
    <property type="component" value="Unassembled WGS sequence"/>
</dbReference>
<keyword evidence="6 7" id="KW-0464">Manganese</keyword>
<dbReference type="CDD" id="cd01087">
    <property type="entry name" value="Prolidase"/>
    <property type="match status" value="1"/>
</dbReference>
<proteinExistence type="inferred from homology"/>